<evidence type="ECO:0000256" key="1">
    <source>
        <dbReference type="SAM" id="MobiDB-lite"/>
    </source>
</evidence>
<comment type="caution">
    <text evidence="3">The sequence shown here is derived from an EMBL/GenBank/DDBJ whole genome shotgun (WGS) entry which is preliminary data.</text>
</comment>
<organism evidence="3 4">
    <name type="scientific">Glaciihabitans tibetensis</name>
    <dbReference type="NCBI Taxonomy" id="1266600"/>
    <lineage>
        <taxon>Bacteria</taxon>
        <taxon>Bacillati</taxon>
        <taxon>Actinomycetota</taxon>
        <taxon>Actinomycetes</taxon>
        <taxon>Micrococcales</taxon>
        <taxon>Microbacteriaceae</taxon>
        <taxon>Glaciihabitans</taxon>
    </lineage>
</organism>
<protein>
    <recommendedName>
        <fullName evidence="5">Sugar lactone lactonase YvrE</fullName>
    </recommendedName>
</protein>
<dbReference type="OrthoDB" id="657282at2"/>
<dbReference type="Gene3D" id="2.120.10.30">
    <property type="entry name" value="TolB, C-terminal domain"/>
    <property type="match status" value="1"/>
</dbReference>
<evidence type="ECO:0000313" key="3">
    <source>
        <dbReference type="EMBL" id="PRY68319.1"/>
    </source>
</evidence>
<dbReference type="NCBIfam" id="NF033206">
    <property type="entry name" value="ScyE_fam"/>
    <property type="match status" value="1"/>
</dbReference>
<reference evidence="3 4" key="1">
    <citation type="submission" date="2018-03" db="EMBL/GenBank/DDBJ databases">
        <title>Genomic Encyclopedia of Type Strains, Phase III (KMG-III): the genomes of soil and plant-associated and newly described type strains.</title>
        <authorList>
            <person name="Whitman W."/>
        </authorList>
    </citation>
    <scope>NUCLEOTIDE SEQUENCE [LARGE SCALE GENOMIC DNA]</scope>
    <source>
        <strain evidence="3 4">CGMCC 1.12484</strain>
    </source>
</reference>
<evidence type="ECO:0000313" key="4">
    <source>
        <dbReference type="Proteomes" id="UP000237983"/>
    </source>
</evidence>
<feature type="region of interest" description="Disordered" evidence="1">
    <location>
        <begin position="328"/>
        <end position="358"/>
    </location>
</feature>
<dbReference type="SUPFAM" id="SSF63829">
    <property type="entry name" value="Calcium-dependent phosphotriesterase"/>
    <property type="match status" value="1"/>
</dbReference>
<dbReference type="InterPro" id="IPR048031">
    <property type="entry name" value="ScyD/ScyE-like"/>
</dbReference>
<dbReference type="PROSITE" id="PS51257">
    <property type="entry name" value="PROKAR_LIPOPROTEIN"/>
    <property type="match status" value="1"/>
</dbReference>
<gene>
    <name evidence="3" type="ORF">B0I08_10421</name>
</gene>
<name>A0A2T0VDR3_9MICO</name>
<dbReference type="AlphaFoldDB" id="A0A2T0VDR3"/>
<keyword evidence="2" id="KW-0732">Signal</keyword>
<sequence>MKIARTAWLAVTLTAAMLVSCAPQSGVDDRLLGGMIRDDHLKVRVLASGLNGTGGSAIGPDGALYVTDRVAGEVIRVNTTTGEKSTFATGLPPPLSMSGGPIDIAFVGQVAYVLVADVDAGPGGDRVNGIYRIDDRDSWTVVADLGAFTRANPPHNPVTLMEELAPAIEPVQHGFLVTDGQRERLLAVTREGEVSVLLTFGNVTPTGIARLGRSVYIAQTGSMPYGAERGRVVGILGGESEAVQVASGDSPLVDVEFAGCDALYALSRGYALPGATALPRTGRLLRVNGDGSLSRVVGGLDLPTSVEFADGAAFVVAGDEVLRIDNVPGDANPQHPGVRCRHQSRPQAAAQPMWGRAG</sequence>
<feature type="signal peptide" evidence="2">
    <location>
        <begin position="1"/>
        <end position="22"/>
    </location>
</feature>
<feature type="chain" id="PRO_5039642484" description="Sugar lactone lactonase YvrE" evidence="2">
    <location>
        <begin position="23"/>
        <end position="358"/>
    </location>
</feature>
<accession>A0A2T0VDR3</accession>
<dbReference type="EMBL" id="PVTL01000004">
    <property type="protein sequence ID" value="PRY68319.1"/>
    <property type="molecule type" value="Genomic_DNA"/>
</dbReference>
<proteinExistence type="predicted"/>
<dbReference type="RefSeq" id="WP_106211695.1">
    <property type="nucleotide sequence ID" value="NZ_PVTL01000004.1"/>
</dbReference>
<evidence type="ECO:0000256" key="2">
    <source>
        <dbReference type="SAM" id="SignalP"/>
    </source>
</evidence>
<dbReference type="Proteomes" id="UP000237983">
    <property type="component" value="Unassembled WGS sequence"/>
</dbReference>
<dbReference type="InterPro" id="IPR011042">
    <property type="entry name" value="6-blade_b-propeller_TolB-like"/>
</dbReference>
<evidence type="ECO:0008006" key="5">
    <source>
        <dbReference type="Google" id="ProtNLM"/>
    </source>
</evidence>
<keyword evidence="4" id="KW-1185">Reference proteome</keyword>